<dbReference type="Proteomes" id="UP000315540">
    <property type="component" value="Unassembled WGS sequence"/>
</dbReference>
<dbReference type="EMBL" id="VFWZ01000007">
    <property type="protein sequence ID" value="TPN83511.1"/>
    <property type="molecule type" value="Genomic_DNA"/>
</dbReference>
<keyword evidence="2" id="KW-0732">Signal</keyword>
<gene>
    <name evidence="3" type="ORF">FHK87_20040</name>
</gene>
<feature type="region of interest" description="Disordered" evidence="1">
    <location>
        <begin position="25"/>
        <end position="51"/>
    </location>
</feature>
<dbReference type="OrthoDB" id="9786191at2"/>
<comment type="caution">
    <text evidence="3">The sequence shown here is derived from an EMBL/GenBank/DDBJ whole genome shotgun (WGS) entry which is preliminary data.</text>
</comment>
<dbReference type="GO" id="GO:0009055">
    <property type="term" value="F:electron transfer activity"/>
    <property type="evidence" value="ECO:0007669"/>
    <property type="project" value="InterPro"/>
</dbReference>
<evidence type="ECO:0000256" key="1">
    <source>
        <dbReference type="SAM" id="MobiDB-lite"/>
    </source>
</evidence>
<organism evidence="3 4">
    <name type="scientific">Aquimarina algicola</name>
    <dbReference type="NCBI Taxonomy" id="2589995"/>
    <lineage>
        <taxon>Bacteria</taxon>
        <taxon>Pseudomonadati</taxon>
        <taxon>Bacteroidota</taxon>
        <taxon>Flavobacteriia</taxon>
        <taxon>Flavobacteriales</taxon>
        <taxon>Flavobacteriaceae</taxon>
        <taxon>Aquimarina</taxon>
    </lineage>
</organism>
<feature type="chain" id="PRO_5021226092" description="Cytochrome c" evidence="2">
    <location>
        <begin position="24"/>
        <end position="135"/>
    </location>
</feature>
<dbReference type="GO" id="GO:0020037">
    <property type="term" value="F:heme binding"/>
    <property type="evidence" value="ECO:0007669"/>
    <property type="project" value="InterPro"/>
</dbReference>
<dbReference type="InterPro" id="IPR036909">
    <property type="entry name" value="Cyt_c-like_dom_sf"/>
</dbReference>
<name>A0A504JB52_9FLAO</name>
<feature type="signal peptide" evidence="2">
    <location>
        <begin position="1"/>
        <end position="23"/>
    </location>
</feature>
<accession>A0A504JB52</accession>
<evidence type="ECO:0000313" key="3">
    <source>
        <dbReference type="EMBL" id="TPN83511.1"/>
    </source>
</evidence>
<proteinExistence type="predicted"/>
<sequence>MKVILKSFMILFTVLICMNCSSSDDSGEMPDDSGNTDNPDNPTNPIPNKTTTFDGDIKVLVDQHCIQCHTEPRTQGATFPMRNYQEIVNAYRNSNRDIFGRVETTGRNVMPPAGRLSQDDVDLFLDWRADGLLEN</sequence>
<feature type="compositionally biased region" description="Low complexity" evidence="1">
    <location>
        <begin position="32"/>
        <end position="51"/>
    </location>
</feature>
<evidence type="ECO:0000256" key="2">
    <source>
        <dbReference type="SAM" id="SignalP"/>
    </source>
</evidence>
<evidence type="ECO:0000313" key="4">
    <source>
        <dbReference type="Proteomes" id="UP000315540"/>
    </source>
</evidence>
<dbReference type="SUPFAM" id="SSF46626">
    <property type="entry name" value="Cytochrome c"/>
    <property type="match status" value="1"/>
</dbReference>
<dbReference type="Gene3D" id="1.10.760.10">
    <property type="entry name" value="Cytochrome c-like domain"/>
    <property type="match status" value="1"/>
</dbReference>
<reference evidence="3 4" key="1">
    <citation type="submission" date="2019-06" db="EMBL/GenBank/DDBJ databases">
        <authorList>
            <person name="Meng X."/>
        </authorList>
    </citation>
    <scope>NUCLEOTIDE SEQUENCE [LARGE SCALE GENOMIC DNA]</scope>
    <source>
        <strain evidence="3 4">M625</strain>
    </source>
</reference>
<keyword evidence="4" id="KW-1185">Reference proteome</keyword>
<evidence type="ECO:0008006" key="5">
    <source>
        <dbReference type="Google" id="ProtNLM"/>
    </source>
</evidence>
<dbReference type="AlphaFoldDB" id="A0A504JB52"/>
<dbReference type="RefSeq" id="WP_140595849.1">
    <property type="nucleotide sequence ID" value="NZ_VFWZ01000007.1"/>
</dbReference>
<protein>
    <recommendedName>
        <fullName evidence="5">Cytochrome c</fullName>
    </recommendedName>
</protein>